<dbReference type="Proteomes" id="UP000789901">
    <property type="component" value="Unassembled WGS sequence"/>
</dbReference>
<comment type="caution">
    <text evidence="2">The sequence shown here is derived from an EMBL/GenBank/DDBJ whole genome shotgun (WGS) entry which is preliminary data.</text>
</comment>
<reference evidence="2 3" key="1">
    <citation type="submission" date="2021-06" db="EMBL/GenBank/DDBJ databases">
        <authorList>
            <person name="Kallberg Y."/>
            <person name="Tangrot J."/>
            <person name="Rosling A."/>
        </authorList>
    </citation>
    <scope>NUCLEOTIDE SEQUENCE [LARGE SCALE GENOMIC DNA]</scope>
    <source>
        <strain evidence="2 3">120-4 pot B 10/14</strain>
    </source>
</reference>
<protein>
    <submittedName>
        <fullName evidence="2">27428_t:CDS:1</fullName>
    </submittedName>
</protein>
<evidence type="ECO:0000313" key="2">
    <source>
        <dbReference type="EMBL" id="CAG8602517.1"/>
    </source>
</evidence>
<gene>
    <name evidence="2" type="ORF">GMARGA_LOCUS6957</name>
</gene>
<proteinExistence type="predicted"/>
<name>A0ABN7UK06_GIGMA</name>
<dbReference type="EMBL" id="CAJVQB010003253">
    <property type="protein sequence ID" value="CAG8602517.1"/>
    <property type="molecule type" value="Genomic_DNA"/>
</dbReference>
<evidence type="ECO:0000313" key="3">
    <source>
        <dbReference type="Proteomes" id="UP000789901"/>
    </source>
</evidence>
<sequence>MPYLENGLWTPQKSHRQEFQSRVLRRKELHRQNTHGQEDE</sequence>
<feature type="region of interest" description="Disordered" evidence="1">
    <location>
        <begin position="1"/>
        <end position="40"/>
    </location>
</feature>
<evidence type="ECO:0000256" key="1">
    <source>
        <dbReference type="SAM" id="MobiDB-lite"/>
    </source>
</evidence>
<organism evidence="2 3">
    <name type="scientific">Gigaspora margarita</name>
    <dbReference type="NCBI Taxonomy" id="4874"/>
    <lineage>
        <taxon>Eukaryota</taxon>
        <taxon>Fungi</taxon>
        <taxon>Fungi incertae sedis</taxon>
        <taxon>Mucoromycota</taxon>
        <taxon>Glomeromycotina</taxon>
        <taxon>Glomeromycetes</taxon>
        <taxon>Diversisporales</taxon>
        <taxon>Gigasporaceae</taxon>
        <taxon>Gigaspora</taxon>
    </lineage>
</organism>
<keyword evidence="3" id="KW-1185">Reference proteome</keyword>
<feature type="compositionally biased region" description="Basic residues" evidence="1">
    <location>
        <begin position="23"/>
        <end position="33"/>
    </location>
</feature>
<accession>A0ABN7UK06</accession>